<dbReference type="AlphaFoldDB" id="Q145D4"/>
<dbReference type="Pfam" id="PF08708">
    <property type="entry name" value="PriCT_1"/>
    <property type="match status" value="1"/>
</dbReference>
<evidence type="ECO:0000313" key="3">
    <source>
        <dbReference type="Proteomes" id="UP000001817"/>
    </source>
</evidence>
<dbReference type="Pfam" id="PF03090">
    <property type="entry name" value="Replicase"/>
    <property type="match status" value="1"/>
</dbReference>
<reference evidence="2 3" key="1">
    <citation type="journal article" date="2006" name="Proc. Natl. Acad. Sci. U.S.A.">
        <title>Burkholderia xenovorans LB400 harbors a multi-replicon, 9.73-Mbp genome shaped for versatility.</title>
        <authorList>
            <person name="Chain P.S."/>
            <person name="Denef V.J."/>
            <person name="Konstantinidis K.T."/>
            <person name="Vergez L.M."/>
            <person name="Agullo L."/>
            <person name="Reyes V.L."/>
            <person name="Hauser L."/>
            <person name="Cordova M."/>
            <person name="Gomez L."/>
            <person name="Gonzalez M."/>
            <person name="Land M."/>
            <person name="Lao V."/>
            <person name="Larimer F."/>
            <person name="LiPuma J.J."/>
            <person name="Mahenthiralingam E."/>
            <person name="Malfatti S.A."/>
            <person name="Marx C.J."/>
            <person name="Parnell J.J."/>
            <person name="Ramette A."/>
            <person name="Richardson P."/>
            <person name="Seeger M."/>
            <person name="Smith D."/>
            <person name="Spilker T."/>
            <person name="Sul W.J."/>
            <person name="Tsoi T.V."/>
            <person name="Ulrich L.E."/>
            <person name="Zhulin I.B."/>
            <person name="Tiedje J.M."/>
        </authorList>
    </citation>
    <scope>NUCLEOTIDE SEQUENCE [LARGE SCALE GENOMIC DNA]</scope>
    <source>
        <strain evidence="2 3">LB400</strain>
    </source>
</reference>
<accession>Q145D4</accession>
<gene>
    <name evidence="2" type="ORF">Bxe_A3944</name>
</gene>
<dbReference type="KEGG" id="bxe:Bxe_A3944"/>
<keyword evidence="3" id="KW-1185">Reference proteome</keyword>
<evidence type="ECO:0000313" key="2">
    <source>
        <dbReference type="EMBL" id="ABE29055.1"/>
    </source>
</evidence>
<protein>
    <submittedName>
        <fullName evidence="2">Replicase</fullName>
    </submittedName>
</protein>
<dbReference type="Gene3D" id="1.10.340.50">
    <property type="match status" value="1"/>
</dbReference>
<dbReference type="KEGG" id="bxb:DR64_1620"/>
<dbReference type="STRING" id="266265.Bxe_A3944"/>
<sequence>MANQVLDTFNEHLLNKTYSTNSFEEGLKVRKKQDAISYNYVGLNKPLTKYIALDLDKGVESTYMFEKKNLPVPTLIVINRETGNCHYLYGLKKPVSFYKNSRLRPQSYLKQTTLALTHELEADIAYAHTIVKNPNSKYWKILENDVYYDLEDFEEYLDINKFDAKQSVVFDVAVGGRNVALFDNLRFWAYKEINIVDYLSYEAWLDSVSAKATQLNNYEAPLDLKEVGHTAKSVAKWVWRNQDRVKGGVNRGVMSHLGLINDGMSLEQKQSASALFTNDSRKSGTRGKITTAIIKLKCNGAKITQESISITSDVSVRTIRKYWDEFLPMINE</sequence>
<proteinExistence type="predicted"/>
<dbReference type="EMBL" id="CP000270">
    <property type="protein sequence ID" value="ABE29055.1"/>
    <property type="molecule type" value="Genomic_DNA"/>
</dbReference>
<dbReference type="Proteomes" id="UP000001817">
    <property type="component" value="Chromosome 1"/>
</dbReference>
<evidence type="ECO:0000259" key="1">
    <source>
        <dbReference type="Pfam" id="PF08708"/>
    </source>
</evidence>
<dbReference type="InterPro" id="IPR014820">
    <property type="entry name" value="PriCT_1"/>
</dbReference>
<dbReference type="eggNOG" id="COG2197">
    <property type="taxonomic scope" value="Bacteria"/>
</dbReference>
<feature type="domain" description="Primase C-terminal 1" evidence="1">
    <location>
        <begin position="171"/>
        <end position="240"/>
    </location>
</feature>
<name>Q145D4_PARXL</name>
<dbReference type="RefSeq" id="WP_011486875.1">
    <property type="nucleotide sequence ID" value="NC_007951.1"/>
</dbReference>
<dbReference type="OrthoDB" id="5445431at2"/>
<dbReference type="InterPro" id="IPR004322">
    <property type="entry name" value="Plasmid_replicase_bac"/>
</dbReference>
<organism evidence="2 3">
    <name type="scientific">Paraburkholderia xenovorans (strain LB400)</name>
    <dbReference type="NCBI Taxonomy" id="266265"/>
    <lineage>
        <taxon>Bacteria</taxon>
        <taxon>Pseudomonadati</taxon>
        <taxon>Pseudomonadota</taxon>
        <taxon>Betaproteobacteria</taxon>
        <taxon>Burkholderiales</taxon>
        <taxon>Burkholderiaceae</taxon>
        <taxon>Paraburkholderia</taxon>
    </lineage>
</organism>